<dbReference type="Pfam" id="PF13305">
    <property type="entry name" value="TetR_C_33"/>
    <property type="match status" value="1"/>
</dbReference>
<protein>
    <submittedName>
        <fullName evidence="6">Regulatory TetR family protein</fullName>
    </submittedName>
</protein>
<sequence length="208" mass="22602">MVTALELIDVEGVEALSLRRLAQALDRSAMALYRHAENKGDLLDGVVELLLEQVVLDADAPAWQDELRRVAHRFRGLALEHPNAVPLLLARSLSTPLGLRPLGMLRPLEAFLQLANRAGLDDAAAVAACRSFFGLLHGHVLDELQGVVAYPEERDDLLRLGLHRLPLGEFPRMRSLASAMSAYDGAAQLDRLLEALLVSLAADLPPSG</sequence>
<evidence type="ECO:0000256" key="1">
    <source>
        <dbReference type="ARBA" id="ARBA00023015"/>
    </source>
</evidence>
<keyword evidence="3" id="KW-0804">Transcription</keyword>
<dbReference type="InterPro" id="IPR036271">
    <property type="entry name" value="Tet_transcr_reg_TetR-rel_C_sf"/>
</dbReference>
<organism evidence="6 7">
    <name type="scientific">Kineococcus xinjiangensis</name>
    <dbReference type="NCBI Taxonomy" id="512762"/>
    <lineage>
        <taxon>Bacteria</taxon>
        <taxon>Bacillati</taxon>
        <taxon>Actinomycetota</taxon>
        <taxon>Actinomycetes</taxon>
        <taxon>Kineosporiales</taxon>
        <taxon>Kineosporiaceae</taxon>
        <taxon>Kineococcus</taxon>
    </lineage>
</organism>
<dbReference type="InterPro" id="IPR025996">
    <property type="entry name" value="MT1864/Rv1816-like_C"/>
</dbReference>
<gene>
    <name evidence="6" type="ORF">CLV92_102230</name>
</gene>
<comment type="caution">
    <text evidence="6">The sequence shown here is derived from an EMBL/GenBank/DDBJ whole genome shotgun (WGS) entry which is preliminary data.</text>
</comment>
<keyword evidence="7" id="KW-1185">Reference proteome</keyword>
<evidence type="ECO:0000259" key="5">
    <source>
        <dbReference type="PROSITE" id="PS50977"/>
    </source>
</evidence>
<dbReference type="PROSITE" id="PS50977">
    <property type="entry name" value="HTH_TETR_2"/>
    <property type="match status" value="1"/>
</dbReference>
<dbReference type="Proteomes" id="UP000239485">
    <property type="component" value="Unassembled WGS sequence"/>
</dbReference>
<name>A0A2S6IUX5_9ACTN</name>
<feature type="DNA-binding region" description="H-T-H motif" evidence="4">
    <location>
        <begin position="17"/>
        <end position="36"/>
    </location>
</feature>
<evidence type="ECO:0000256" key="3">
    <source>
        <dbReference type="ARBA" id="ARBA00023163"/>
    </source>
</evidence>
<dbReference type="GO" id="GO:0003677">
    <property type="term" value="F:DNA binding"/>
    <property type="evidence" value="ECO:0007669"/>
    <property type="project" value="UniProtKB-UniRule"/>
</dbReference>
<dbReference type="Pfam" id="PF00440">
    <property type="entry name" value="TetR_N"/>
    <property type="match status" value="1"/>
</dbReference>
<dbReference type="Gene3D" id="1.10.10.60">
    <property type="entry name" value="Homeodomain-like"/>
    <property type="match status" value="1"/>
</dbReference>
<evidence type="ECO:0000256" key="2">
    <source>
        <dbReference type="ARBA" id="ARBA00023125"/>
    </source>
</evidence>
<dbReference type="SUPFAM" id="SSF48498">
    <property type="entry name" value="Tetracyclin repressor-like, C-terminal domain"/>
    <property type="match status" value="1"/>
</dbReference>
<reference evidence="6 7" key="1">
    <citation type="submission" date="2018-02" db="EMBL/GenBank/DDBJ databases">
        <title>Genomic Encyclopedia of Archaeal and Bacterial Type Strains, Phase II (KMG-II): from individual species to whole genera.</title>
        <authorList>
            <person name="Goeker M."/>
        </authorList>
    </citation>
    <scope>NUCLEOTIDE SEQUENCE [LARGE SCALE GENOMIC DNA]</scope>
    <source>
        <strain evidence="6 7">DSM 22857</strain>
    </source>
</reference>
<accession>A0A2S6IUX5</accession>
<dbReference type="SUPFAM" id="SSF46689">
    <property type="entry name" value="Homeodomain-like"/>
    <property type="match status" value="1"/>
</dbReference>
<dbReference type="AlphaFoldDB" id="A0A2S6IUX5"/>
<dbReference type="EMBL" id="PTJD01000002">
    <property type="protein sequence ID" value="PPK98077.1"/>
    <property type="molecule type" value="Genomic_DNA"/>
</dbReference>
<proteinExistence type="predicted"/>
<evidence type="ECO:0000256" key="4">
    <source>
        <dbReference type="PROSITE-ProRule" id="PRU00335"/>
    </source>
</evidence>
<keyword evidence="1" id="KW-0805">Transcription regulation</keyword>
<evidence type="ECO:0000313" key="6">
    <source>
        <dbReference type="EMBL" id="PPK98077.1"/>
    </source>
</evidence>
<dbReference type="Gene3D" id="1.10.357.10">
    <property type="entry name" value="Tetracycline Repressor, domain 2"/>
    <property type="match status" value="1"/>
</dbReference>
<evidence type="ECO:0000313" key="7">
    <source>
        <dbReference type="Proteomes" id="UP000239485"/>
    </source>
</evidence>
<dbReference type="InterPro" id="IPR001647">
    <property type="entry name" value="HTH_TetR"/>
</dbReference>
<keyword evidence="2 4" id="KW-0238">DNA-binding</keyword>
<dbReference type="RefSeq" id="WP_211290848.1">
    <property type="nucleotide sequence ID" value="NZ_PTJD01000002.1"/>
</dbReference>
<dbReference type="InterPro" id="IPR009057">
    <property type="entry name" value="Homeodomain-like_sf"/>
</dbReference>
<feature type="domain" description="HTH tetR-type" evidence="5">
    <location>
        <begin position="1"/>
        <end position="54"/>
    </location>
</feature>